<reference evidence="2 3" key="1">
    <citation type="submission" date="2020-08" db="EMBL/GenBank/DDBJ databases">
        <title>Genomic Encyclopedia of Type Strains, Phase IV (KMG-IV): sequencing the most valuable type-strain genomes for metagenomic binning, comparative biology and taxonomic classification.</title>
        <authorList>
            <person name="Goeker M."/>
        </authorList>
    </citation>
    <scope>NUCLEOTIDE SEQUENCE [LARGE SCALE GENOMIC DNA]</scope>
    <source>
        <strain evidence="2 3">DSM 25481</strain>
    </source>
</reference>
<protein>
    <recommendedName>
        <fullName evidence="1">DUF2007 domain-containing protein</fullName>
    </recommendedName>
</protein>
<keyword evidence="3" id="KW-1185">Reference proteome</keyword>
<dbReference type="RefSeq" id="WP_183395371.1">
    <property type="nucleotide sequence ID" value="NZ_JACIDR010000003.1"/>
</dbReference>
<dbReference type="Gene3D" id="3.30.70.790">
    <property type="entry name" value="UreE, C-terminal domain"/>
    <property type="match status" value="1"/>
</dbReference>
<sequence length="76" mass="8192">MQELIRSNDPVLLSFVRARLGEEGIEPVVVDGNMSVLEGSLGILASRVLVADEDAARARRALVEAGLSHELRPETP</sequence>
<dbReference type="SUPFAM" id="SSF54913">
    <property type="entry name" value="GlnB-like"/>
    <property type="match status" value="1"/>
</dbReference>
<dbReference type="InterPro" id="IPR018551">
    <property type="entry name" value="DUF2007"/>
</dbReference>
<dbReference type="EMBL" id="JACIDR010000003">
    <property type="protein sequence ID" value="MBB3973507.1"/>
    <property type="molecule type" value="Genomic_DNA"/>
</dbReference>
<dbReference type="Pfam" id="PF09413">
    <property type="entry name" value="DUF2007"/>
    <property type="match status" value="1"/>
</dbReference>
<comment type="caution">
    <text evidence="2">The sequence shown here is derived from an EMBL/GenBank/DDBJ whole genome shotgun (WGS) entry which is preliminary data.</text>
</comment>
<dbReference type="InterPro" id="IPR011322">
    <property type="entry name" value="N-reg_PII-like_a/b"/>
</dbReference>
<evidence type="ECO:0000313" key="3">
    <source>
        <dbReference type="Proteomes" id="UP000528964"/>
    </source>
</evidence>
<evidence type="ECO:0000259" key="1">
    <source>
        <dbReference type="Pfam" id="PF09413"/>
    </source>
</evidence>
<feature type="domain" description="DUF2007" evidence="1">
    <location>
        <begin position="1"/>
        <end position="65"/>
    </location>
</feature>
<evidence type="ECO:0000313" key="2">
    <source>
        <dbReference type="EMBL" id="MBB3973507.1"/>
    </source>
</evidence>
<gene>
    <name evidence="2" type="ORF">GGR24_002177</name>
</gene>
<dbReference type="AlphaFoldDB" id="A0A7W6D026"/>
<proteinExistence type="predicted"/>
<name>A0A7W6D026_9HYPH</name>
<organism evidence="2 3">
    <name type="scientific">Hansschlegelia beijingensis</name>
    <dbReference type="NCBI Taxonomy" id="1133344"/>
    <lineage>
        <taxon>Bacteria</taxon>
        <taxon>Pseudomonadati</taxon>
        <taxon>Pseudomonadota</taxon>
        <taxon>Alphaproteobacteria</taxon>
        <taxon>Hyphomicrobiales</taxon>
        <taxon>Methylopilaceae</taxon>
        <taxon>Hansschlegelia</taxon>
    </lineage>
</organism>
<accession>A0A7W6D026</accession>
<dbReference type="Proteomes" id="UP000528964">
    <property type="component" value="Unassembled WGS sequence"/>
</dbReference>